<feature type="coiled-coil region" evidence="1">
    <location>
        <begin position="92"/>
        <end position="126"/>
    </location>
</feature>
<accession>A0A9X0AT35</accession>
<evidence type="ECO:0000256" key="1">
    <source>
        <dbReference type="SAM" id="Coils"/>
    </source>
</evidence>
<dbReference type="EMBL" id="JAPEIS010000003">
    <property type="protein sequence ID" value="KAJ8067973.1"/>
    <property type="molecule type" value="Genomic_DNA"/>
</dbReference>
<protein>
    <submittedName>
        <fullName evidence="2">Uncharacterized protein</fullName>
    </submittedName>
</protein>
<reference evidence="2" key="1">
    <citation type="submission" date="2022-11" db="EMBL/GenBank/DDBJ databases">
        <title>Genome Resource of Sclerotinia nivalis Strain SnTB1, a Plant Pathogen Isolated from American Ginseng.</title>
        <authorList>
            <person name="Fan S."/>
        </authorList>
    </citation>
    <scope>NUCLEOTIDE SEQUENCE</scope>
    <source>
        <strain evidence="2">SnTB1</strain>
    </source>
</reference>
<dbReference type="AlphaFoldDB" id="A0A9X0AT35"/>
<comment type="caution">
    <text evidence="2">The sequence shown here is derived from an EMBL/GenBank/DDBJ whole genome shotgun (WGS) entry which is preliminary data.</text>
</comment>
<sequence length="184" mass="21039">MEVDVKCVSSNAVPLDVTQNSTSGFVQYIFAHEKPFYTNFQHAMQTTEAHKQSANLSISSRMEGYKYPTKQSSKPARFTIHKRPSSEDKTPMEDLTTIIKDQEAKIEDLNLRLIKMEQRIKDIEDALMGVDAIDHSSKVLENEIWSRVDENIRVVRKHQKSADALRKQKNMYRALGINPSTIGL</sequence>
<dbReference type="OrthoDB" id="3548212at2759"/>
<evidence type="ECO:0000313" key="2">
    <source>
        <dbReference type="EMBL" id="KAJ8067973.1"/>
    </source>
</evidence>
<name>A0A9X0AT35_9HELO</name>
<keyword evidence="1" id="KW-0175">Coiled coil</keyword>
<organism evidence="2 3">
    <name type="scientific">Sclerotinia nivalis</name>
    <dbReference type="NCBI Taxonomy" id="352851"/>
    <lineage>
        <taxon>Eukaryota</taxon>
        <taxon>Fungi</taxon>
        <taxon>Dikarya</taxon>
        <taxon>Ascomycota</taxon>
        <taxon>Pezizomycotina</taxon>
        <taxon>Leotiomycetes</taxon>
        <taxon>Helotiales</taxon>
        <taxon>Sclerotiniaceae</taxon>
        <taxon>Sclerotinia</taxon>
    </lineage>
</organism>
<keyword evidence="3" id="KW-1185">Reference proteome</keyword>
<proteinExistence type="predicted"/>
<gene>
    <name evidence="2" type="ORF">OCU04_003553</name>
</gene>
<dbReference type="Proteomes" id="UP001152300">
    <property type="component" value="Unassembled WGS sequence"/>
</dbReference>
<evidence type="ECO:0000313" key="3">
    <source>
        <dbReference type="Proteomes" id="UP001152300"/>
    </source>
</evidence>